<dbReference type="EnsemblPlants" id="PGSC0003DMT400086451">
    <property type="protein sequence ID" value="PGSC0003DMT400086451"/>
    <property type="gene ID" value="PGSC0003DMG400036022"/>
</dbReference>
<feature type="region of interest" description="Disordered" evidence="1">
    <location>
        <begin position="1"/>
        <end position="41"/>
    </location>
</feature>
<evidence type="ECO:0000313" key="3">
    <source>
        <dbReference type="Proteomes" id="UP000011115"/>
    </source>
</evidence>
<proteinExistence type="predicted"/>
<dbReference type="HOGENOM" id="CLU_029307_2_0_1"/>
<feature type="compositionally biased region" description="Polar residues" evidence="1">
    <location>
        <begin position="1"/>
        <end position="11"/>
    </location>
</feature>
<dbReference type="Proteomes" id="UP000011115">
    <property type="component" value="Unassembled WGS sequence"/>
</dbReference>
<accession>M1DBS6</accession>
<keyword evidence="3" id="KW-1185">Reference proteome</keyword>
<dbReference type="PaxDb" id="4113-PGSC0003DMT400086451"/>
<evidence type="ECO:0000256" key="1">
    <source>
        <dbReference type="SAM" id="MobiDB-lite"/>
    </source>
</evidence>
<dbReference type="Gramene" id="PGSC0003DMT400086451">
    <property type="protein sequence ID" value="PGSC0003DMT400086451"/>
    <property type="gene ID" value="PGSC0003DMG400036022"/>
</dbReference>
<protein>
    <submittedName>
        <fullName evidence="2">Polyprotein protein</fullName>
    </submittedName>
</protein>
<evidence type="ECO:0000313" key="2">
    <source>
        <dbReference type="EnsemblPlants" id="PGSC0003DMT400086451"/>
    </source>
</evidence>
<reference evidence="3" key="1">
    <citation type="journal article" date="2011" name="Nature">
        <title>Genome sequence and analysis of the tuber crop potato.</title>
        <authorList>
            <consortium name="The Potato Genome Sequencing Consortium"/>
        </authorList>
    </citation>
    <scope>NUCLEOTIDE SEQUENCE [LARGE SCALE GENOMIC DNA]</scope>
    <source>
        <strain evidence="3">cv. DM1-3 516 R44</strain>
    </source>
</reference>
<organism evidence="2 3">
    <name type="scientific">Solanum tuberosum</name>
    <name type="common">Potato</name>
    <dbReference type="NCBI Taxonomy" id="4113"/>
    <lineage>
        <taxon>Eukaryota</taxon>
        <taxon>Viridiplantae</taxon>
        <taxon>Streptophyta</taxon>
        <taxon>Embryophyta</taxon>
        <taxon>Tracheophyta</taxon>
        <taxon>Spermatophyta</taxon>
        <taxon>Magnoliopsida</taxon>
        <taxon>eudicotyledons</taxon>
        <taxon>Gunneridae</taxon>
        <taxon>Pentapetalae</taxon>
        <taxon>asterids</taxon>
        <taxon>lamiids</taxon>
        <taxon>Solanales</taxon>
        <taxon>Solanaceae</taxon>
        <taxon>Solanoideae</taxon>
        <taxon>Solaneae</taxon>
        <taxon>Solanum</taxon>
    </lineage>
</organism>
<reference evidence="2" key="2">
    <citation type="submission" date="2015-06" db="UniProtKB">
        <authorList>
            <consortium name="EnsemblPlants"/>
        </authorList>
    </citation>
    <scope>IDENTIFICATION</scope>
    <source>
        <strain evidence="2">DM1-3 516 R44</strain>
    </source>
</reference>
<sequence>MELVNTESSPAQAPLPTPAPRPSGISITTSTPADTAGSSATARSPRATVIAAISRSLLTQASLLWMGQLALSADRQAASLEVSVPSMIQNALADAVTPLNTIIDALAARIAVCEHNQGATEEVTTFKTFIAKLQKDIDHQKSTDVSMVFGTVEIPNLPEMPWATTRHGDRAEQTTNP</sequence>
<dbReference type="InParanoid" id="M1DBS6"/>
<dbReference type="AlphaFoldDB" id="M1DBS6"/>
<name>M1DBS6_SOLTU</name>
<feature type="compositionally biased region" description="Polar residues" evidence="1">
    <location>
        <begin position="25"/>
        <end position="41"/>
    </location>
</feature>